<gene>
    <name evidence="1" type="ORF">C8D87_104426</name>
</gene>
<proteinExistence type="predicted"/>
<organism evidence="1 2">
    <name type="scientific">Lentzea atacamensis</name>
    <dbReference type="NCBI Taxonomy" id="531938"/>
    <lineage>
        <taxon>Bacteria</taxon>
        <taxon>Bacillati</taxon>
        <taxon>Actinomycetota</taxon>
        <taxon>Actinomycetes</taxon>
        <taxon>Pseudonocardiales</taxon>
        <taxon>Pseudonocardiaceae</taxon>
        <taxon>Lentzea</taxon>
    </lineage>
</organism>
<comment type="caution">
    <text evidence="1">The sequence shown here is derived from an EMBL/GenBank/DDBJ whole genome shotgun (WGS) entry which is preliminary data.</text>
</comment>
<protein>
    <submittedName>
        <fullName evidence="1">Uncharacterized protein</fullName>
    </submittedName>
</protein>
<name>A0ABX9EBJ6_9PSEU</name>
<dbReference type="Proteomes" id="UP000248714">
    <property type="component" value="Unassembled WGS sequence"/>
</dbReference>
<evidence type="ECO:0000313" key="1">
    <source>
        <dbReference type="EMBL" id="RAS65875.1"/>
    </source>
</evidence>
<reference evidence="1 2" key="1">
    <citation type="submission" date="2018-06" db="EMBL/GenBank/DDBJ databases">
        <title>Genomic Encyclopedia of Type Strains, Phase IV (KMG-IV): sequencing the most valuable type-strain genomes for metagenomic binning, comparative biology and taxonomic classification.</title>
        <authorList>
            <person name="Goeker M."/>
        </authorList>
    </citation>
    <scope>NUCLEOTIDE SEQUENCE [LARGE SCALE GENOMIC DNA]</scope>
    <source>
        <strain evidence="1 2">DSM 45479</strain>
    </source>
</reference>
<accession>A0ABX9EBJ6</accession>
<sequence length="82" mass="8849">MKPFAPNSKRDPKSVPVLFGAICLGIANGLIMDTQPQSNAWQFRQTPRGFRSDHETPSVRLAVATSLLNLVRSAAQVSDAGL</sequence>
<dbReference type="EMBL" id="QLTT01000004">
    <property type="protein sequence ID" value="RAS65875.1"/>
    <property type="molecule type" value="Genomic_DNA"/>
</dbReference>
<keyword evidence="2" id="KW-1185">Reference proteome</keyword>
<evidence type="ECO:0000313" key="2">
    <source>
        <dbReference type="Proteomes" id="UP000248714"/>
    </source>
</evidence>